<sequence length="371" mass="42306">MSAQQLRQLRDSSKLFEVIDWPTNPATRNPDAQNMTRQWADGYVEGVQYAQRVQALVYRIDPAFIVSKEILSSARVLHMSALVAYLEQRVMAAARRCADELNQRFDGLVSYTVEGLMAKTEVRHELDMLTRFKQSIRLYHLAAVEDRAGMKQAIERDDLQAFHRLLPMARHIDDSKKYMLAIKRYFELPTELVEEHREMLFERREETLDDNVIAYHHFLITHVLFLERIKAVFDDVKNGAAMSAAQALKDKLSWEFIRKLVVRDYNPQKPVKISLQTSDIGAQVAIQRLVDVLDLSHRVMGEASPESHLTEFLANEAPQTYKGCNGQAVSVYQMHVKTTVEASTADKLIALSEVPTADLAIMIEGVMTNNG</sequence>
<name>A0AAJ5ZD19_AERCA</name>
<dbReference type="EMBL" id="CP120943">
    <property type="protein sequence ID" value="WFG00182.1"/>
    <property type="molecule type" value="Genomic_DNA"/>
</dbReference>
<dbReference type="Proteomes" id="UP001218423">
    <property type="component" value="Plasmid pAC1520"/>
</dbReference>
<keyword evidence="1" id="KW-0614">Plasmid</keyword>
<evidence type="ECO:0000313" key="2">
    <source>
        <dbReference type="Proteomes" id="UP001218423"/>
    </source>
</evidence>
<geneLocation type="plasmid" evidence="1 2">
    <name>pAC1520</name>
</geneLocation>
<protein>
    <submittedName>
        <fullName evidence="1">Uncharacterized protein</fullName>
    </submittedName>
</protein>
<dbReference type="RefSeq" id="WP_128341341.1">
    <property type="nucleotide sequence ID" value="NZ_CAWOMG010000111.1"/>
</dbReference>
<proteinExistence type="predicted"/>
<organism evidence="1 2">
    <name type="scientific">Aeromonas caviae</name>
    <name type="common">Aeromonas punctata</name>
    <dbReference type="NCBI Taxonomy" id="648"/>
    <lineage>
        <taxon>Bacteria</taxon>
        <taxon>Pseudomonadati</taxon>
        <taxon>Pseudomonadota</taxon>
        <taxon>Gammaproteobacteria</taxon>
        <taxon>Aeromonadales</taxon>
        <taxon>Aeromonadaceae</taxon>
        <taxon>Aeromonas</taxon>
    </lineage>
</organism>
<gene>
    <name evidence="1" type="ORF">P5S46_22055</name>
</gene>
<dbReference type="AlphaFoldDB" id="A0AAJ5ZD19"/>
<evidence type="ECO:0000313" key="1">
    <source>
        <dbReference type="EMBL" id="WFG00182.1"/>
    </source>
</evidence>
<reference evidence="1" key="1">
    <citation type="submission" date="2023-03" db="EMBL/GenBank/DDBJ databases">
        <title>Aeromonas caviae strain AC1520.</title>
        <authorList>
            <person name="Xie T."/>
            <person name="Zhang Q."/>
            <person name="Deng J."/>
            <person name="Li X."/>
        </authorList>
    </citation>
    <scope>NUCLEOTIDE SEQUENCE</scope>
    <source>
        <strain evidence="1">AC1520</strain>
        <plasmid evidence="1">pAC1520</plasmid>
    </source>
</reference>
<accession>A0AAJ5ZD19</accession>